<name>A0A160TRM1_9ZZZZ</name>
<dbReference type="GO" id="GO:0034338">
    <property type="term" value="F:short-chain carboxylesterase activity"/>
    <property type="evidence" value="ECO:0007669"/>
    <property type="project" value="TreeGrafter"/>
</dbReference>
<feature type="domain" description="AB hydrolase-1" evidence="2">
    <location>
        <begin position="1"/>
        <end position="95"/>
    </location>
</feature>
<protein>
    <submittedName>
        <fullName evidence="3">Hydrolase, alpha/beta fold family functionally coupled to Phosphoribulokinase</fullName>
    </submittedName>
</protein>
<dbReference type="Gene3D" id="3.40.50.1820">
    <property type="entry name" value="alpha/beta hydrolase"/>
    <property type="match status" value="1"/>
</dbReference>
<evidence type="ECO:0000259" key="2">
    <source>
        <dbReference type="Pfam" id="PF00561"/>
    </source>
</evidence>
<evidence type="ECO:0000313" key="3">
    <source>
        <dbReference type="EMBL" id="CUS51194.1"/>
    </source>
</evidence>
<reference evidence="3" key="1">
    <citation type="submission" date="2015-10" db="EMBL/GenBank/DDBJ databases">
        <authorList>
            <person name="Gilbert D.G."/>
        </authorList>
    </citation>
    <scope>NUCLEOTIDE SEQUENCE</scope>
</reference>
<keyword evidence="3" id="KW-0808">Transferase</keyword>
<sequence>MMNYRGCSGEDNRLSRTYHAGETNDLDHVIRWLHLHNSNVPLFAVGYSLGGNMRLKLLGQKDPEIPLAAAVSVPFELSQCASRLEKGLSKVYQHWLIGSMKKTAIRNTDQHDTGLDIPALLKTRTFRELDNLGTPPRIP</sequence>
<dbReference type="SUPFAM" id="SSF53474">
    <property type="entry name" value="alpha/beta-Hydrolases"/>
    <property type="match status" value="1"/>
</dbReference>
<organism evidence="3">
    <name type="scientific">hydrothermal vent metagenome</name>
    <dbReference type="NCBI Taxonomy" id="652676"/>
    <lineage>
        <taxon>unclassified sequences</taxon>
        <taxon>metagenomes</taxon>
        <taxon>ecological metagenomes</taxon>
    </lineage>
</organism>
<dbReference type="EMBL" id="CZRL01000056">
    <property type="protein sequence ID" value="CUS51194.1"/>
    <property type="molecule type" value="Genomic_DNA"/>
</dbReference>
<dbReference type="PANTHER" id="PTHR10794">
    <property type="entry name" value="ABHYDROLASE DOMAIN-CONTAINING PROTEIN"/>
    <property type="match status" value="1"/>
</dbReference>
<dbReference type="InterPro" id="IPR000073">
    <property type="entry name" value="AB_hydrolase_1"/>
</dbReference>
<dbReference type="InterPro" id="IPR050960">
    <property type="entry name" value="AB_hydrolase_4_sf"/>
</dbReference>
<dbReference type="InterPro" id="IPR029058">
    <property type="entry name" value="AB_hydrolase_fold"/>
</dbReference>
<dbReference type="Pfam" id="PF00561">
    <property type="entry name" value="Abhydrolase_1"/>
    <property type="match status" value="1"/>
</dbReference>
<comment type="similarity">
    <text evidence="1">Belongs to the AB hydrolase superfamily. AB hydrolase 4 family.</text>
</comment>
<keyword evidence="3" id="KW-0418">Kinase</keyword>
<dbReference type="AlphaFoldDB" id="A0A160TRM1"/>
<keyword evidence="3" id="KW-0378">Hydrolase</keyword>
<dbReference type="GO" id="GO:0047372">
    <property type="term" value="F:monoacylglycerol lipase activity"/>
    <property type="evidence" value="ECO:0007669"/>
    <property type="project" value="TreeGrafter"/>
</dbReference>
<dbReference type="GO" id="GO:0016301">
    <property type="term" value="F:kinase activity"/>
    <property type="evidence" value="ECO:0007669"/>
    <property type="project" value="UniProtKB-KW"/>
</dbReference>
<proteinExistence type="inferred from homology"/>
<evidence type="ECO:0000256" key="1">
    <source>
        <dbReference type="ARBA" id="ARBA00010884"/>
    </source>
</evidence>
<gene>
    <name evidence="3" type="ORF">MGWOODY_XGa503</name>
</gene>
<dbReference type="PANTHER" id="PTHR10794:SF94">
    <property type="entry name" value="ESTERASE YHET-RELATED"/>
    <property type="match status" value="1"/>
</dbReference>
<accession>A0A160TRM1</accession>